<reference evidence="2 3" key="1">
    <citation type="submission" date="2021-06" db="EMBL/GenBank/DDBJ databases">
        <title>Caerostris darwini draft genome.</title>
        <authorList>
            <person name="Kono N."/>
            <person name="Arakawa K."/>
        </authorList>
    </citation>
    <scope>NUCLEOTIDE SEQUENCE [LARGE SCALE GENOMIC DNA]</scope>
</reference>
<proteinExistence type="predicted"/>
<dbReference type="EMBL" id="BPLQ01008849">
    <property type="protein sequence ID" value="GIY39859.1"/>
    <property type="molecule type" value="Genomic_DNA"/>
</dbReference>
<accession>A0AAV4T1A6</accession>
<organism evidence="2 3">
    <name type="scientific">Caerostris darwini</name>
    <dbReference type="NCBI Taxonomy" id="1538125"/>
    <lineage>
        <taxon>Eukaryota</taxon>
        <taxon>Metazoa</taxon>
        <taxon>Ecdysozoa</taxon>
        <taxon>Arthropoda</taxon>
        <taxon>Chelicerata</taxon>
        <taxon>Arachnida</taxon>
        <taxon>Araneae</taxon>
        <taxon>Araneomorphae</taxon>
        <taxon>Entelegynae</taxon>
        <taxon>Araneoidea</taxon>
        <taxon>Araneidae</taxon>
        <taxon>Caerostris</taxon>
    </lineage>
</organism>
<feature type="chain" id="PRO_5043461617" evidence="1">
    <location>
        <begin position="23"/>
        <end position="148"/>
    </location>
</feature>
<keyword evidence="3" id="KW-1185">Reference proteome</keyword>
<name>A0AAV4T1A6_9ARAC</name>
<sequence>MSTHLNLLFQQLLLILHHLINSNNKPDSSKNSFKHSAFLAHLPVEKLILLKMLIGSLAFKRDQMSSIQTHVAWGSSRAIKSFILKITATPSDKLYFAAACLLFQKNSRAQLPLTPSSNPPLYPALLLLLRMLFASREHPFLDAISNFG</sequence>
<evidence type="ECO:0000256" key="1">
    <source>
        <dbReference type="SAM" id="SignalP"/>
    </source>
</evidence>
<dbReference type="AlphaFoldDB" id="A0AAV4T1A6"/>
<protein>
    <submittedName>
        <fullName evidence="2">Uncharacterized protein</fullName>
    </submittedName>
</protein>
<comment type="caution">
    <text evidence="2">The sequence shown here is derived from an EMBL/GenBank/DDBJ whole genome shotgun (WGS) entry which is preliminary data.</text>
</comment>
<evidence type="ECO:0000313" key="2">
    <source>
        <dbReference type="EMBL" id="GIY39859.1"/>
    </source>
</evidence>
<feature type="signal peptide" evidence="1">
    <location>
        <begin position="1"/>
        <end position="22"/>
    </location>
</feature>
<dbReference type="Proteomes" id="UP001054837">
    <property type="component" value="Unassembled WGS sequence"/>
</dbReference>
<evidence type="ECO:0000313" key="3">
    <source>
        <dbReference type="Proteomes" id="UP001054837"/>
    </source>
</evidence>
<keyword evidence="1" id="KW-0732">Signal</keyword>
<gene>
    <name evidence="2" type="ORF">CDAR_262731</name>
</gene>